<dbReference type="GO" id="GO:0012505">
    <property type="term" value="C:endomembrane system"/>
    <property type="evidence" value="ECO:0007669"/>
    <property type="project" value="UniProtKB-ARBA"/>
</dbReference>
<keyword evidence="4" id="KW-1185">Reference proteome</keyword>
<dbReference type="PANTHER" id="PTHR10760:SF2">
    <property type="entry name" value="LD13476P-RELATED"/>
    <property type="match status" value="1"/>
</dbReference>
<dbReference type="AlphaFoldDB" id="A0A183J9Q1"/>
<dbReference type="InterPro" id="IPR049337">
    <property type="entry name" value="TOR1A_C"/>
</dbReference>
<gene>
    <name evidence="3" type="ORF">SBAD_LOCUS12599</name>
</gene>
<dbReference type="GO" id="GO:0016887">
    <property type="term" value="F:ATP hydrolysis activity"/>
    <property type="evidence" value="ECO:0007669"/>
    <property type="project" value="InterPro"/>
</dbReference>
<name>A0A183J9Q1_9BILA</name>
<protein>
    <submittedName>
        <fullName evidence="5">Torsin-2A</fullName>
    </submittedName>
</protein>
<dbReference type="Gene3D" id="3.40.50.300">
    <property type="entry name" value="P-loop containing nucleotide triphosphate hydrolases"/>
    <property type="match status" value="1"/>
</dbReference>
<dbReference type="OrthoDB" id="19623at2759"/>
<dbReference type="SUPFAM" id="SSF52540">
    <property type="entry name" value="P-loop containing nucleoside triphosphate hydrolases"/>
    <property type="match status" value="1"/>
</dbReference>
<feature type="domain" description="Torsin-1A C-terminal" evidence="2">
    <location>
        <begin position="167"/>
        <end position="226"/>
    </location>
</feature>
<reference evidence="3 4" key="2">
    <citation type="submission" date="2018-11" db="EMBL/GenBank/DDBJ databases">
        <authorList>
            <consortium name="Pathogen Informatics"/>
        </authorList>
    </citation>
    <scope>NUCLEOTIDE SEQUENCE [LARGE SCALE GENOMIC DNA]</scope>
</reference>
<evidence type="ECO:0000313" key="5">
    <source>
        <dbReference type="WBParaSite" id="SBAD_0001300901-mRNA-1"/>
    </source>
</evidence>
<dbReference type="GO" id="GO:0005737">
    <property type="term" value="C:cytoplasm"/>
    <property type="evidence" value="ECO:0007669"/>
    <property type="project" value="UniProtKB-ARBA"/>
</dbReference>
<evidence type="ECO:0000256" key="1">
    <source>
        <dbReference type="ARBA" id="ARBA00006235"/>
    </source>
</evidence>
<accession>A0A183J9Q1</accession>
<dbReference type="InterPro" id="IPR010448">
    <property type="entry name" value="Torsin"/>
</dbReference>
<evidence type="ECO:0000313" key="4">
    <source>
        <dbReference type="Proteomes" id="UP000270296"/>
    </source>
</evidence>
<sequence>MFGKNYVCTYIAQYLYRKGMQSQFVHLFIGSLHFPHDQEVQTYQDQLRHWVKGNVTRCERSLFIFDEVDKMAPGTLNAIKPFLDFHDKIDGADFRKSIFIFLSNSGGNDITKRTLQHWKQGESRESITRAEMENIITLAAFNEEGGFKYSRLIASHLVDHFVPFLPLEKEHIRNCIVDYLVLRGFDAQLVSEEKLFEIADSLQYYPKEFGVYSTSGCKRVVQKVDLFLGEDQELQKQLLINDNI</sequence>
<proteinExistence type="inferred from homology"/>
<reference evidence="5" key="1">
    <citation type="submission" date="2016-06" db="UniProtKB">
        <authorList>
            <consortium name="WormBaseParasite"/>
        </authorList>
    </citation>
    <scope>IDENTIFICATION</scope>
</reference>
<dbReference type="EMBL" id="UZAM01018253">
    <property type="protein sequence ID" value="VDP50046.1"/>
    <property type="molecule type" value="Genomic_DNA"/>
</dbReference>
<dbReference type="GO" id="GO:0005524">
    <property type="term" value="F:ATP binding"/>
    <property type="evidence" value="ECO:0007669"/>
    <property type="project" value="InterPro"/>
</dbReference>
<dbReference type="PANTHER" id="PTHR10760">
    <property type="entry name" value="TORSIN"/>
    <property type="match status" value="1"/>
</dbReference>
<dbReference type="Pfam" id="PF21376">
    <property type="entry name" value="TOR1A_C"/>
    <property type="match status" value="1"/>
</dbReference>
<dbReference type="Proteomes" id="UP000270296">
    <property type="component" value="Unassembled WGS sequence"/>
</dbReference>
<comment type="similarity">
    <text evidence="1">Belongs to the ClpA/ClpB family. Torsin subfamily.</text>
</comment>
<dbReference type="InterPro" id="IPR027417">
    <property type="entry name" value="P-loop_NTPase"/>
</dbReference>
<dbReference type="GO" id="GO:0071218">
    <property type="term" value="P:cellular response to misfolded protein"/>
    <property type="evidence" value="ECO:0007669"/>
    <property type="project" value="TreeGrafter"/>
</dbReference>
<dbReference type="Pfam" id="PF06309">
    <property type="entry name" value="Torsin"/>
    <property type="match status" value="1"/>
</dbReference>
<dbReference type="WBParaSite" id="SBAD_0001300901-mRNA-1">
    <property type="protein sequence ID" value="SBAD_0001300901-mRNA-1"/>
    <property type="gene ID" value="SBAD_0001300901"/>
</dbReference>
<evidence type="ECO:0000259" key="2">
    <source>
        <dbReference type="Pfam" id="PF21376"/>
    </source>
</evidence>
<evidence type="ECO:0000313" key="3">
    <source>
        <dbReference type="EMBL" id="VDP50046.1"/>
    </source>
</evidence>
<organism evidence="5">
    <name type="scientific">Soboliphyme baturini</name>
    <dbReference type="NCBI Taxonomy" id="241478"/>
    <lineage>
        <taxon>Eukaryota</taxon>
        <taxon>Metazoa</taxon>
        <taxon>Ecdysozoa</taxon>
        <taxon>Nematoda</taxon>
        <taxon>Enoplea</taxon>
        <taxon>Dorylaimia</taxon>
        <taxon>Dioctophymatida</taxon>
        <taxon>Dioctophymatoidea</taxon>
        <taxon>Soboliphymatidae</taxon>
        <taxon>Soboliphyme</taxon>
    </lineage>
</organism>